<dbReference type="GO" id="GO:0019843">
    <property type="term" value="F:rRNA binding"/>
    <property type="evidence" value="ECO:0007669"/>
    <property type="project" value="UniProtKB-KW"/>
</dbReference>
<name>A0A075H8N1_9ARCH</name>
<dbReference type="NCBIfam" id="NF007180">
    <property type="entry name" value="PRK09612.1"/>
    <property type="match status" value="1"/>
</dbReference>
<feature type="compositionally biased region" description="Basic residues" evidence="7">
    <location>
        <begin position="233"/>
        <end position="244"/>
    </location>
</feature>
<dbReference type="InterPro" id="IPR014726">
    <property type="entry name" value="Ribosomal_uL2_dom3"/>
</dbReference>
<feature type="domain" description="Large ribosomal subunit protein uL2 C-terminal" evidence="8">
    <location>
        <begin position="89"/>
        <end position="222"/>
    </location>
</feature>
<dbReference type="SUPFAM" id="SSF50104">
    <property type="entry name" value="Translation proteins SH3-like domain"/>
    <property type="match status" value="1"/>
</dbReference>
<dbReference type="SUPFAM" id="SSF50249">
    <property type="entry name" value="Nucleic acid-binding proteins"/>
    <property type="match status" value="1"/>
</dbReference>
<evidence type="ECO:0000259" key="9">
    <source>
        <dbReference type="SMART" id="SM01383"/>
    </source>
</evidence>
<evidence type="ECO:0000313" key="10">
    <source>
        <dbReference type="EMBL" id="AIF12384.1"/>
    </source>
</evidence>
<dbReference type="GO" id="GO:0022625">
    <property type="term" value="C:cytosolic large ribosomal subunit"/>
    <property type="evidence" value="ECO:0007669"/>
    <property type="project" value="TreeGrafter"/>
</dbReference>
<dbReference type="InterPro" id="IPR008991">
    <property type="entry name" value="Translation_prot_SH3-like_sf"/>
</dbReference>
<keyword evidence="3" id="KW-0694">RNA-binding</keyword>
<evidence type="ECO:0000256" key="6">
    <source>
        <dbReference type="ARBA" id="ARBA00035459"/>
    </source>
</evidence>
<dbReference type="PANTHER" id="PTHR13691:SF16">
    <property type="entry name" value="LARGE RIBOSOMAL SUBUNIT PROTEIN UL2"/>
    <property type="match status" value="1"/>
</dbReference>
<accession>A0A075H8N1</accession>
<dbReference type="AlphaFoldDB" id="A0A075H8N1"/>
<keyword evidence="2" id="KW-0699">rRNA-binding</keyword>
<proteinExistence type="inferred from homology"/>
<dbReference type="GO" id="GO:0002181">
    <property type="term" value="P:cytoplasmic translation"/>
    <property type="evidence" value="ECO:0007669"/>
    <property type="project" value="TreeGrafter"/>
</dbReference>
<evidence type="ECO:0000256" key="4">
    <source>
        <dbReference type="ARBA" id="ARBA00022980"/>
    </source>
</evidence>
<evidence type="ECO:0000256" key="2">
    <source>
        <dbReference type="ARBA" id="ARBA00022730"/>
    </source>
</evidence>
<feature type="domain" description="Large ribosomal subunit protein uL2 RNA-binding" evidence="9">
    <location>
        <begin position="11"/>
        <end position="83"/>
    </location>
</feature>
<dbReference type="InterPro" id="IPR002171">
    <property type="entry name" value="Ribosomal_uL2"/>
</dbReference>
<dbReference type="SMART" id="SM01382">
    <property type="entry name" value="Ribosomal_L2_C"/>
    <property type="match status" value="1"/>
</dbReference>
<evidence type="ECO:0000256" key="7">
    <source>
        <dbReference type="SAM" id="MobiDB-lite"/>
    </source>
</evidence>
<evidence type="ECO:0000256" key="5">
    <source>
        <dbReference type="ARBA" id="ARBA00023274"/>
    </source>
</evidence>
<dbReference type="Pfam" id="PF03947">
    <property type="entry name" value="Ribosomal_L2_C"/>
    <property type="match status" value="1"/>
</dbReference>
<dbReference type="InterPro" id="IPR022666">
    <property type="entry name" value="Ribosomal_uL2_RNA-bd_dom"/>
</dbReference>
<dbReference type="FunFam" id="4.10.950.10:FF:000002">
    <property type="entry name" value="60S ribosomal protein L2"/>
    <property type="match status" value="1"/>
</dbReference>
<keyword evidence="5" id="KW-0687">Ribonucleoprotein</keyword>
<dbReference type="EMBL" id="KF900944">
    <property type="protein sequence ID" value="AIF12384.1"/>
    <property type="molecule type" value="Genomic_DNA"/>
</dbReference>
<evidence type="ECO:0000256" key="3">
    <source>
        <dbReference type="ARBA" id="ARBA00022884"/>
    </source>
</evidence>
<dbReference type="Gene3D" id="2.40.50.140">
    <property type="entry name" value="Nucleic acid-binding proteins"/>
    <property type="match status" value="1"/>
</dbReference>
<dbReference type="PIRSF" id="PIRSF002158">
    <property type="entry name" value="Ribosomal_L2"/>
    <property type="match status" value="1"/>
</dbReference>
<evidence type="ECO:0000259" key="8">
    <source>
        <dbReference type="SMART" id="SM01382"/>
    </source>
</evidence>
<gene>
    <name evidence="10" type="primary">RP-L2</name>
    <name evidence="10" type="synonym">rplB</name>
</gene>
<comment type="similarity">
    <text evidence="1">Belongs to the universal ribosomal protein uL2 family.</text>
</comment>
<sequence>MGKRILVQRRGKGGMQWRAAKKGKIAPLLYPPLVRGKSLIGKITAILHERGRTAPVAKIHLDDGALVHLPATQGIHIGSQFRINPNNQAHSGDVLQLSQIPEGSTICNIEHRPGDGGKLVRAAGGYAILFARTPAGAIIRFRSGKSARFPGDCRATLGTIAGGGRTEKPFLKAGTARRLARARGRMYPRTRGVAMASVYHPFGGGRHQHPGKSTASSRNAPPGRKVGLIAPRKVGRGGSKRRFARTLMEK</sequence>
<dbReference type="Gene3D" id="2.30.30.30">
    <property type="match status" value="1"/>
</dbReference>
<feature type="region of interest" description="Disordered" evidence="7">
    <location>
        <begin position="202"/>
        <end position="250"/>
    </location>
</feature>
<dbReference type="Gene3D" id="4.10.950.10">
    <property type="entry name" value="Ribosomal protein L2, domain 3"/>
    <property type="match status" value="1"/>
</dbReference>
<dbReference type="InterPro" id="IPR014722">
    <property type="entry name" value="Rib_uL2_dom2"/>
</dbReference>
<reference evidence="10" key="1">
    <citation type="journal article" date="2014" name="Genome Biol. Evol.">
        <title>Pangenome evidence for extensive interdomain horizontal transfer affecting lineage core and shell genes in uncultured planktonic thaumarchaeota and euryarchaeota.</title>
        <authorList>
            <person name="Deschamps P."/>
            <person name="Zivanovic Y."/>
            <person name="Moreira D."/>
            <person name="Rodriguez-Valera F."/>
            <person name="Lopez-Garcia P."/>
        </authorList>
    </citation>
    <scope>NUCLEOTIDE SEQUENCE</scope>
</reference>
<dbReference type="PANTHER" id="PTHR13691">
    <property type="entry name" value="RIBOSOMAL PROTEIN L2"/>
    <property type="match status" value="1"/>
</dbReference>
<dbReference type="SMART" id="SM01383">
    <property type="entry name" value="Ribosomal_L2"/>
    <property type="match status" value="1"/>
</dbReference>
<organism evidence="10">
    <name type="scientific">uncultured marine thaumarchaeote KM3_55_F05</name>
    <dbReference type="NCBI Taxonomy" id="1456198"/>
    <lineage>
        <taxon>Archaea</taxon>
        <taxon>Nitrososphaerota</taxon>
        <taxon>environmental samples</taxon>
    </lineage>
</organism>
<dbReference type="InterPro" id="IPR022669">
    <property type="entry name" value="Ribosomal_uL2_C"/>
</dbReference>
<keyword evidence="4 10" id="KW-0689">Ribosomal protein</keyword>
<evidence type="ECO:0000256" key="1">
    <source>
        <dbReference type="ARBA" id="ARBA00005636"/>
    </source>
</evidence>
<dbReference type="GO" id="GO:0003735">
    <property type="term" value="F:structural constituent of ribosome"/>
    <property type="evidence" value="ECO:0007669"/>
    <property type="project" value="InterPro"/>
</dbReference>
<dbReference type="InterPro" id="IPR012340">
    <property type="entry name" value="NA-bd_OB-fold"/>
</dbReference>
<dbReference type="InterPro" id="IPR023672">
    <property type="entry name" value="Ribosomal_uL2_arc_euk"/>
</dbReference>
<protein>
    <recommendedName>
        <fullName evidence="6">50S ribosomal protein L2</fullName>
    </recommendedName>
</protein>